<comment type="caution">
    <text evidence="1">The sequence shown here is derived from an EMBL/GenBank/DDBJ whole genome shotgun (WGS) entry which is preliminary data.</text>
</comment>
<evidence type="ECO:0000313" key="1">
    <source>
        <dbReference type="EMBL" id="EFY07652.1"/>
    </source>
</evidence>
<evidence type="ECO:0000313" key="2">
    <source>
        <dbReference type="Proteomes" id="UP000018458"/>
    </source>
</evidence>
<dbReference type="EMBL" id="AEVO01000025">
    <property type="protein sequence ID" value="EFY07652.1"/>
    <property type="molecule type" value="Genomic_DNA"/>
</dbReference>
<dbReference type="Proteomes" id="UP000018458">
    <property type="component" value="Unassembled WGS sequence"/>
</dbReference>
<accession>E8LIK7</accession>
<dbReference type="AlphaFoldDB" id="E8LIK7"/>
<reference evidence="1 2" key="1">
    <citation type="submission" date="2011-01" db="EMBL/GenBank/DDBJ databases">
        <authorList>
            <person name="Weinstock G."/>
            <person name="Sodergren E."/>
            <person name="Clifton S."/>
            <person name="Fulton L."/>
            <person name="Fulton B."/>
            <person name="Courtney L."/>
            <person name="Fronick C."/>
            <person name="Harrison M."/>
            <person name="Strong C."/>
            <person name="Farmer C."/>
            <person name="Delahaunty K."/>
            <person name="Markovic C."/>
            <person name="Hall O."/>
            <person name="Minx P."/>
            <person name="Tomlinson C."/>
            <person name="Mitreva M."/>
            <person name="Hou S."/>
            <person name="Chen J."/>
            <person name="Wollam A."/>
            <person name="Pepin K.H."/>
            <person name="Johnson M."/>
            <person name="Bhonagiri V."/>
            <person name="Zhang X."/>
            <person name="Suruliraj S."/>
            <person name="Warren W."/>
            <person name="Chinwalla A."/>
            <person name="Mardis E.R."/>
            <person name="Wilson R.K."/>
        </authorList>
    </citation>
    <scope>NUCLEOTIDE SEQUENCE [LARGE SCALE GENOMIC DNA]</scope>
    <source>
        <strain evidence="2">DSM 22608 / JCM 16073 / KCTC 15190 / YIT 12066</strain>
    </source>
</reference>
<proteinExistence type="predicted"/>
<keyword evidence="2" id="KW-1185">Reference proteome</keyword>
<dbReference type="HOGENOM" id="CLU_3012608_0_0_6"/>
<sequence length="56" mass="6490">MPILLFLPYSLFSLIKEFTKQKQIISESDKQKVRSIVGLLYSGQTAEKQKLVLMMQ</sequence>
<gene>
    <name evidence="1" type="ORF">HMPREF9444_00559</name>
</gene>
<protein>
    <submittedName>
        <fullName evidence="1">Uncharacterized protein</fullName>
    </submittedName>
</protein>
<name>E8LIK7_SUCHY</name>
<organism evidence="1 2">
    <name type="scientific">Succinatimonas hippei (strain DSM 22608 / JCM 16073 / KCTC 15190 / YIT 12066)</name>
    <dbReference type="NCBI Taxonomy" id="762983"/>
    <lineage>
        <taxon>Bacteria</taxon>
        <taxon>Pseudomonadati</taxon>
        <taxon>Pseudomonadota</taxon>
        <taxon>Gammaproteobacteria</taxon>
        <taxon>Aeromonadales</taxon>
        <taxon>Succinivibrionaceae</taxon>
        <taxon>Succinatimonas</taxon>
    </lineage>
</organism>